<protein>
    <submittedName>
        <fullName evidence="7">Response regulator</fullName>
    </submittedName>
</protein>
<evidence type="ECO:0000256" key="2">
    <source>
        <dbReference type="ARBA" id="ARBA00023015"/>
    </source>
</evidence>
<dbReference type="CDD" id="cd00156">
    <property type="entry name" value="REC"/>
    <property type="match status" value="1"/>
</dbReference>
<dbReference type="GO" id="GO:0000976">
    <property type="term" value="F:transcription cis-regulatory region binding"/>
    <property type="evidence" value="ECO:0007669"/>
    <property type="project" value="TreeGrafter"/>
</dbReference>
<keyword evidence="2" id="KW-0805">Transcription regulation</keyword>
<reference evidence="7" key="1">
    <citation type="submission" date="2019-08" db="EMBL/GenBank/DDBJ databases">
        <title>Carotenoids and Carotenoid Binding Proteins in the Halophilic Cyanobacterium Euhalothece sp. ZM00.</title>
        <authorList>
            <person name="Cho S.M."/>
            <person name="Song J.Y."/>
            <person name="Park Y.-I."/>
        </authorList>
    </citation>
    <scope>NUCLEOTIDE SEQUENCE [LARGE SCALE GENOMIC DNA]</scope>
    <source>
        <strain evidence="7">Z-M001</strain>
    </source>
</reference>
<keyword evidence="8" id="KW-1185">Reference proteome</keyword>
<dbReference type="Pfam" id="PF00072">
    <property type="entry name" value="Response_reg"/>
    <property type="match status" value="1"/>
</dbReference>
<evidence type="ECO:0000256" key="1">
    <source>
        <dbReference type="ARBA" id="ARBA00022553"/>
    </source>
</evidence>
<evidence type="ECO:0000256" key="5">
    <source>
        <dbReference type="PROSITE-ProRule" id="PRU00169"/>
    </source>
</evidence>
<dbReference type="PANTHER" id="PTHR48111:SF4">
    <property type="entry name" value="DNA-BINDING DUAL TRANSCRIPTIONAL REGULATOR OMPR"/>
    <property type="match status" value="1"/>
</dbReference>
<dbReference type="RefSeq" id="WP_146296268.1">
    <property type="nucleotide sequence ID" value="NZ_CP042326.1"/>
</dbReference>
<dbReference type="InterPro" id="IPR011006">
    <property type="entry name" value="CheY-like_superfamily"/>
</dbReference>
<dbReference type="SMART" id="SM00448">
    <property type="entry name" value="REC"/>
    <property type="match status" value="1"/>
</dbReference>
<dbReference type="OrthoDB" id="508510at2"/>
<dbReference type="InterPro" id="IPR039420">
    <property type="entry name" value="WalR-like"/>
</dbReference>
<dbReference type="AlphaFoldDB" id="A0A5B8NN72"/>
<dbReference type="SUPFAM" id="SSF52172">
    <property type="entry name" value="CheY-like"/>
    <property type="match status" value="1"/>
</dbReference>
<proteinExistence type="predicted"/>
<dbReference type="Gene3D" id="3.40.50.2300">
    <property type="match status" value="1"/>
</dbReference>
<dbReference type="GO" id="GO:0005829">
    <property type="term" value="C:cytosol"/>
    <property type="evidence" value="ECO:0007669"/>
    <property type="project" value="TreeGrafter"/>
</dbReference>
<keyword evidence="3" id="KW-0238">DNA-binding</keyword>
<gene>
    <name evidence="7" type="ORF">FRE64_11275</name>
</gene>
<dbReference type="GO" id="GO:0032993">
    <property type="term" value="C:protein-DNA complex"/>
    <property type="evidence" value="ECO:0007669"/>
    <property type="project" value="TreeGrafter"/>
</dbReference>
<dbReference type="Proteomes" id="UP000318453">
    <property type="component" value="Chromosome"/>
</dbReference>
<feature type="domain" description="Response regulatory" evidence="6">
    <location>
        <begin position="4"/>
        <end position="122"/>
    </location>
</feature>
<keyword evidence="4" id="KW-0804">Transcription</keyword>
<dbReference type="KEGG" id="enn:FRE64_11275"/>
<name>A0A5B8NN72_9CHRO</name>
<keyword evidence="1 5" id="KW-0597">Phosphoprotein</keyword>
<feature type="modified residue" description="4-aspartylphosphate" evidence="5">
    <location>
        <position position="53"/>
    </location>
</feature>
<evidence type="ECO:0000313" key="8">
    <source>
        <dbReference type="Proteomes" id="UP000318453"/>
    </source>
</evidence>
<organism evidence="7 8">
    <name type="scientific">Euhalothece natronophila Z-M001</name>
    <dbReference type="NCBI Taxonomy" id="522448"/>
    <lineage>
        <taxon>Bacteria</taxon>
        <taxon>Bacillati</taxon>
        <taxon>Cyanobacteriota</taxon>
        <taxon>Cyanophyceae</taxon>
        <taxon>Oscillatoriophycideae</taxon>
        <taxon>Chroococcales</taxon>
        <taxon>Halothecacae</taxon>
        <taxon>Halothece cluster</taxon>
        <taxon>Euhalothece</taxon>
    </lineage>
</organism>
<evidence type="ECO:0000259" key="6">
    <source>
        <dbReference type="PROSITE" id="PS50110"/>
    </source>
</evidence>
<dbReference type="PROSITE" id="PS50110">
    <property type="entry name" value="RESPONSE_REGULATORY"/>
    <property type="match status" value="1"/>
</dbReference>
<evidence type="ECO:0000256" key="3">
    <source>
        <dbReference type="ARBA" id="ARBA00023125"/>
    </source>
</evidence>
<dbReference type="GO" id="GO:0006355">
    <property type="term" value="P:regulation of DNA-templated transcription"/>
    <property type="evidence" value="ECO:0007669"/>
    <property type="project" value="TreeGrafter"/>
</dbReference>
<evidence type="ECO:0000256" key="4">
    <source>
        <dbReference type="ARBA" id="ARBA00023163"/>
    </source>
</evidence>
<dbReference type="EMBL" id="CP042326">
    <property type="protein sequence ID" value="QDZ40484.1"/>
    <property type="molecule type" value="Genomic_DNA"/>
</dbReference>
<sequence>MNKNILLISNDYFFQDNIINYLNLYGWKVVIAQTGEEGFKKAIQEKPNVILCDSLLADLDSHQVLEEIRSNIETQAIPFILLADSNQNSYDYYRFIMELWADDYLVKPVSNEIIFKSIESRIKRKFYLEKNLKREIDKTKKQLKLKNEKEKIQEEVWDNLLINVRNQLNKIKLAIKLLNSSTFESKKQIYAMILQEECATLNELVNNANELRVLLTPDHLDLLQYYSKK</sequence>
<dbReference type="GO" id="GO:0000156">
    <property type="term" value="F:phosphorelay response regulator activity"/>
    <property type="evidence" value="ECO:0007669"/>
    <property type="project" value="TreeGrafter"/>
</dbReference>
<evidence type="ECO:0000313" key="7">
    <source>
        <dbReference type="EMBL" id="QDZ40484.1"/>
    </source>
</evidence>
<dbReference type="PANTHER" id="PTHR48111">
    <property type="entry name" value="REGULATOR OF RPOS"/>
    <property type="match status" value="1"/>
</dbReference>
<dbReference type="InterPro" id="IPR001789">
    <property type="entry name" value="Sig_transdc_resp-reg_receiver"/>
</dbReference>
<accession>A0A5B8NN72</accession>